<dbReference type="GO" id="GO:0043814">
    <property type="term" value="F:phospholactate guanylyltransferase activity"/>
    <property type="evidence" value="ECO:0007669"/>
    <property type="project" value="UniProtKB-EC"/>
</dbReference>
<dbReference type="Gene3D" id="3.90.550.10">
    <property type="entry name" value="Spore Coat Polysaccharide Biosynthesis Protein SpsA, Chain A"/>
    <property type="match status" value="1"/>
</dbReference>
<keyword evidence="3" id="KW-0547">Nucleotide-binding</keyword>
<reference evidence="6 7" key="1">
    <citation type="submission" date="2023-07" db="EMBL/GenBank/DDBJ databases">
        <title>Sequencing the genomes of 1000 actinobacteria strains.</title>
        <authorList>
            <person name="Klenk H.-P."/>
        </authorList>
    </citation>
    <scope>NUCLEOTIDE SEQUENCE [LARGE SCALE GENOMIC DNA]</scope>
    <source>
        <strain evidence="6 7">DSM 14785</strain>
    </source>
</reference>
<dbReference type="InterPro" id="IPR029044">
    <property type="entry name" value="Nucleotide-diphossugar_trans"/>
</dbReference>
<dbReference type="PANTHER" id="PTHR40392">
    <property type="entry name" value="2-PHOSPHO-L-LACTATE GUANYLYLTRANSFERASE"/>
    <property type="match status" value="1"/>
</dbReference>
<evidence type="ECO:0000256" key="3">
    <source>
        <dbReference type="ARBA" id="ARBA00022741"/>
    </source>
</evidence>
<dbReference type="InterPro" id="IPR002835">
    <property type="entry name" value="CofC"/>
</dbReference>
<keyword evidence="2 6" id="KW-0548">Nucleotidyltransferase</keyword>
<proteinExistence type="predicted"/>
<protein>
    <submittedName>
        <fullName evidence="6">2-phospho-L-lactate guanylyltransferase</fullName>
        <ecNumber evidence="6">2.7.7.68</ecNumber>
    </submittedName>
</protein>
<evidence type="ECO:0000256" key="4">
    <source>
        <dbReference type="ARBA" id="ARBA00023134"/>
    </source>
</evidence>
<dbReference type="EC" id="2.7.7.68" evidence="6"/>
<dbReference type="PANTHER" id="PTHR40392:SF1">
    <property type="entry name" value="2-PHOSPHO-L-LACTATE GUANYLYLTRANSFERASE"/>
    <property type="match status" value="1"/>
</dbReference>
<accession>A0ABU0GEW7</accession>
<dbReference type="SUPFAM" id="SSF53448">
    <property type="entry name" value="Nucleotide-diphospho-sugar transferases"/>
    <property type="match status" value="1"/>
</dbReference>
<keyword evidence="4" id="KW-0342">GTP-binding</keyword>
<dbReference type="NCBIfam" id="TIGR03552">
    <property type="entry name" value="F420_cofC"/>
    <property type="match status" value="1"/>
</dbReference>
<gene>
    <name evidence="6" type="ORF">JO380_000283</name>
</gene>
<evidence type="ECO:0000313" key="7">
    <source>
        <dbReference type="Proteomes" id="UP001240250"/>
    </source>
</evidence>
<evidence type="ECO:0000256" key="2">
    <source>
        <dbReference type="ARBA" id="ARBA00022695"/>
    </source>
</evidence>
<evidence type="ECO:0000256" key="5">
    <source>
        <dbReference type="SAM" id="MobiDB-lite"/>
    </source>
</evidence>
<name>A0ABU0GEW7_9CELL</name>
<keyword evidence="7" id="KW-1185">Reference proteome</keyword>
<comment type="caution">
    <text evidence="6">The sequence shown here is derived from an EMBL/GenBank/DDBJ whole genome shotgun (WGS) entry which is preliminary data.</text>
</comment>
<dbReference type="Proteomes" id="UP001240250">
    <property type="component" value="Unassembled WGS sequence"/>
</dbReference>
<feature type="region of interest" description="Disordered" evidence="5">
    <location>
        <begin position="158"/>
        <end position="224"/>
    </location>
</feature>
<feature type="compositionally biased region" description="Low complexity" evidence="5">
    <location>
        <begin position="161"/>
        <end position="172"/>
    </location>
</feature>
<organism evidence="6 7">
    <name type="scientific">Cellulomonas iranensis</name>
    <dbReference type="NCBI Taxonomy" id="76862"/>
    <lineage>
        <taxon>Bacteria</taxon>
        <taxon>Bacillati</taxon>
        <taxon>Actinomycetota</taxon>
        <taxon>Actinomycetes</taxon>
        <taxon>Micrococcales</taxon>
        <taxon>Cellulomonadaceae</taxon>
        <taxon>Cellulomonas</taxon>
    </lineage>
</organism>
<evidence type="ECO:0000256" key="1">
    <source>
        <dbReference type="ARBA" id="ARBA00022679"/>
    </source>
</evidence>
<feature type="region of interest" description="Disordered" evidence="5">
    <location>
        <begin position="79"/>
        <end position="102"/>
    </location>
</feature>
<dbReference type="RefSeq" id="WP_070320972.1">
    <property type="nucleotide sequence ID" value="NZ_JAUSVM010000001.1"/>
</dbReference>
<dbReference type="EMBL" id="JAUSVM010000001">
    <property type="protein sequence ID" value="MDQ0423902.1"/>
    <property type="molecule type" value="Genomic_DNA"/>
</dbReference>
<sequence length="224" mass="22503">MSAWWAVVPVKDPRHGKSRLTGALDDDARAELVRTMATATVRALLGASDIAGVVVVSPAPEPLDVADPRVVLLPEPVASDGAHVGGDAGGDAGREAGGARPDVPAAGLDAAVTAGVEHVRATAPGAHVVVVLGDLPHLLPAEVDDVLRRAADVPRAHVPDAAGTGTTMLTATWPHRPHPRFGPGSSTRHAAAGHVPLDVPAASGARRDVDEPADLASPGTPSGA</sequence>
<evidence type="ECO:0000313" key="6">
    <source>
        <dbReference type="EMBL" id="MDQ0423902.1"/>
    </source>
</evidence>
<keyword evidence="1 6" id="KW-0808">Transferase</keyword>